<comment type="caution">
    <text evidence="1">The sequence shown here is derived from an EMBL/GenBank/DDBJ whole genome shotgun (WGS) entry which is preliminary data.</text>
</comment>
<protein>
    <submittedName>
        <fullName evidence="1">Uncharacterized protein</fullName>
    </submittedName>
</protein>
<accession>A0A1Y2HSY6</accession>
<dbReference type="Proteomes" id="UP000193411">
    <property type="component" value="Unassembled WGS sequence"/>
</dbReference>
<keyword evidence="2" id="KW-1185">Reference proteome</keyword>
<proteinExistence type="predicted"/>
<dbReference type="EMBL" id="MCFL01000011">
    <property type="protein sequence ID" value="ORZ37708.1"/>
    <property type="molecule type" value="Genomic_DNA"/>
</dbReference>
<dbReference type="AlphaFoldDB" id="A0A1Y2HSY6"/>
<evidence type="ECO:0000313" key="1">
    <source>
        <dbReference type="EMBL" id="ORZ37708.1"/>
    </source>
</evidence>
<sequence length="157" mass="16976">MPGWDCSGLLFHISLLLECNQKGKRRFTRPTWLAHLVVVLIAHTCHVMWGCICKVASIQPPELGTPEQRPESVGTLLPHPEHAQMVQIQPCPTVHIAGLVPCSPNTYSLIPLVLYPQIKTLTMRSSNVFAALLAVLAATSTFADATDSSTAPNAGTL</sequence>
<reference evidence="1 2" key="1">
    <citation type="submission" date="2016-07" db="EMBL/GenBank/DDBJ databases">
        <title>Pervasive Adenine N6-methylation of Active Genes in Fungi.</title>
        <authorList>
            <consortium name="DOE Joint Genome Institute"/>
            <person name="Mondo S.J."/>
            <person name="Dannebaum R.O."/>
            <person name="Kuo R.C."/>
            <person name="Labutti K."/>
            <person name="Haridas S."/>
            <person name="Kuo A."/>
            <person name="Salamov A."/>
            <person name="Ahrendt S.R."/>
            <person name="Lipzen A."/>
            <person name="Sullivan W."/>
            <person name="Andreopoulos W.B."/>
            <person name="Clum A."/>
            <person name="Lindquist E."/>
            <person name="Daum C."/>
            <person name="Ramamoorthy G.K."/>
            <person name="Gryganskyi A."/>
            <person name="Culley D."/>
            <person name="Magnuson J.K."/>
            <person name="James T.Y."/>
            <person name="O'Malley M.A."/>
            <person name="Stajich J.E."/>
            <person name="Spatafora J.W."/>
            <person name="Visel A."/>
            <person name="Grigoriev I.V."/>
        </authorList>
    </citation>
    <scope>NUCLEOTIDE SEQUENCE [LARGE SCALE GENOMIC DNA]</scope>
    <source>
        <strain evidence="1 2">PL171</strain>
    </source>
</reference>
<evidence type="ECO:0000313" key="2">
    <source>
        <dbReference type="Proteomes" id="UP000193411"/>
    </source>
</evidence>
<name>A0A1Y2HSY6_9FUNG</name>
<gene>
    <name evidence="1" type="ORF">BCR44DRAFT_216398</name>
</gene>
<organism evidence="1 2">
    <name type="scientific">Catenaria anguillulae PL171</name>
    <dbReference type="NCBI Taxonomy" id="765915"/>
    <lineage>
        <taxon>Eukaryota</taxon>
        <taxon>Fungi</taxon>
        <taxon>Fungi incertae sedis</taxon>
        <taxon>Blastocladiomycota</taxon>
        <taxon>Blastocladiomycetes</taxon>
        <taxon>Blastocladiales</taxon>
        <taxon>Catenariaceae</taxon>
        <taxon>Catenaria</taxon>
    </lineage>
</organism>